<dbReference type="RefSeq" id="WP_119809127.1">
    <property type="nucleotide sequence ID" value="NZ_QYUP01000012.1"/>
</dbReference>
<dbReference type="EMBL" id="QYUP01000012">
    <property type="protein sequence ID" value="RJG27313.1"/>
    <property type="molecule type" value="Genomic_DNA"/>
</dbReference>
<protein>
    <submittedName>
        <fullName evidence="1">Tetratricopeptide repeat protein</fullName>
    </submittedName>
</protein>
<evidence type="ECO:0000313" key="2">
    <source>
        <dbReference type="Proteomes" id="UP000284006"/>
    </source>
</evidence>
<accession>A0A418Y811</accession>
<dbReference type="OrthoDB" id="6399948at2"/>
<comment type="caution">
    <text evidence="1">The sequence shown here is derived from an EMBL/GenBank/DDBJ whole genome shotgun (WGS) entry which is preliminary data.</text>
</comment>
<keyword evidence="2" id="KW-1185">Reference proteome</keyword>
<evidence type="ECO:0000313" key="1">
    <source>
        <dbReference type="EMBL" id="RJG27313.1"/>
    </source>
</evidence>
<dbReference type="SUPFAM" id="SSF48452">
    <property type="entry name" value="TPR-like"/>
    <property type="match status" value="1"/>
</dbReference>
<dbReference type="InterPro" id="IPR011990">
    <property type="entry name" value="TPR-like_helical_dom_sf"/>
</dbReference>
<organism evidence="1 2">
    <name type="scientific">Massilia cavernae</name>
    <dbReference type="NCBI Taxonomy" id="2320864"/>
    <lineage>
        <taxon>Bacteria</taxon>
        <taxon>Pseudomonadati</taxon>
        <taxon>Pseudomonadota</taxon>
        <taxon>Betaproteobacteria</taxon>
        <taxon>Burkholderiales</taxon>
        <taxon>Oxalobacteraceae</taxon>
        <taxon>Telluria group</taxon>
        <taxon>Massilia</taxon>
    </lineage>
</organism>
<reference evidence="1 2" key="1">
    <citation type="submission" date="2018-09" db="EMBL/GenBank/DDBJ databases">
        <authorList>
            <person name="Zhu H."/>
        </authorList>
    </citation>
    <scope>NUCLEOTIDE SEQUENCE [LARGE SCALE GENOMIC DNA]</scope>
    <source>
        <strain evidence="1 2">K1S02-61</strain>
    </source>
</reference>
<proteinExistence type="predicted"/>
<name>A0A418Y811_9BURK</name>
<dbReference type="AlphaFoldDB" id="A0A418Y811"/>
<dbReference type="Gene3D" id="1.25.40.10">
    <property type="entry name" value="Tetratricopeptide repeat domain"/>
    <property type="match status" value="1"/>
</dbReference>
<sequence>MPLTFEVLDAESGVFTYPDEIYDAVMADFDGLLDEYESGQIGDKRYLVALERLLAEAPDFVDAYAHIATHWHQQGKPKKALDTALVGLSISNRLIPEGFTGRVEWGHLDNRPYLRAMHVALLSYMRLRRHKDAVTLIELMLARNPNDNQGVRFLLGSELLRAGDHDRARAVLEEEADGYPPYFYELALCHILRDDWVAAATALRRGFAANPYIAEILAGNPNPAPLAIWHGTNLAEPETAREYMQMYGMLWHRQPDSFAFTRWLFNHPKILAERAAIMECMEAVLWEPDAATRSELALRGRQLTASIDGTLSAAIVTKRKDRRGNVIWPWALA</sequence>
<gene>
    <name evidence="1" type="ORF">D3872_01430</name>
</gene>
<dbReference type="Proteomes" id="UP000284006">
    <property type="component" value="Unassembled WGS sequence"/>
</dbReference>